<protein>
    <submittedName>
        <fullName evidence="1">Uncharacterized protein</fullName>
    </submittedName>
</protein>
<dbReference type="AlphaFoldDB" id="A0AA87YCF0"/>
<dbReference type="RefSeq" id="WP_259772445.1">
    <property type="nucleotide sequence ID" value="NZ_BMWW01000011.1"/>
</dbReference>
<accession>A0AA87YCF0</accession>
<dbReference type="Proteomes" id="UP000619512">
    <property type="component" value="Unassembled WGS sequence"/>
</dbReference>
<dbReference type="EMBL" id="BMWW01000011">
    <property type="protein sequence ID" value="GGZ07425.1"/>
    <property type="molecule type" value="Genomic_DNA"/>
</dbReference>
<reference evidence="1" key="1">
    <citation type="journal article" date="2014" name="Int. J. Syst. Evol. Microbiol.">
        <title>Complete genome sequence of Corynebacterium casei LMG S-19264T (=DSM 44701T), isolated from a smear-ripened cheese.</title>
        <authorList>
            <consortium name="US DOE Joint Genome Institute (JGI-PGF)"/>
            <person name="Walter F."/>
            <person name="Albersmeier A."/>
            <person name="Kalinowski J."/>
            <person name="Ruckert C."/>
        </authorList>
    </citation>
    <scope>NUCLEOTIDE SEQUENCE</scope>
    <source>
        <strain evidence="1">KCTC 12344</strain>
    </source>
</reference>
<organism evidence="1 2">
    <name type="scientific">Pseudoduganella plicata</name>
    <dbReference type="NCBI Taxonomy" id="321984"/>
    <lineage>
        <taxon>Bacteria</taxon>
        <taxon>Pseudomonadati</taxon>
        <taxon>Pseudomonadota</taxon>
        <taxon>Betaproteobacteria</taxon>
        <taxon>Burkholderiales</taxon>
        <taxon>Oxalobacteraceae</taxon>
        <taxon>Telluria group</taxon>
        <taxon>Pseudoduganella</taxon>
    </lineage>
</organism>
<comment type="caution">
    <text evidence="1">The sequence shown here is derived from an EMBL/GenBank/DDBJ whole genome shotgun (WGS) entry which is preliminary data.</text>
</comment>
<evidence type="ECO:0000313" key="2">
    <source>
        <dbReference type="Proteomes" id="UP000619512"/>
    </source>
</evidence>
<sequence>MINLLRHHAARRHGTVCYTVMHSIVRGEWPELRARLDDLLTRER</sequence>
<name>A0AA87YCF0_9BURK</name>
<reference evidence="1" key="2">
    <citation type="submission" date="2022-12" db="EMBL/GenBank/DDBJ databases">
        <authorList>
            <person name="Sun Q."/>
            <person name="Kim S."/>
        </authorList>
    </citation>
    <scope>NUCLEOTIDE SEQUENCE</scope>
    <source>
        <strain evidence="1">KCTC 12344</strain>
    </source>
</reference>
<proteinExistence type="predicted"/>
<gene>
    <name evidence="1" type="ORF">GCM10007388_46140</name>
</gene>
<evidence type="ECO:0000313" key="1">
    <source>
        <dbReference type="EMBL" id="GGZ07425.1"/>
    </source>
</evidence>